<dbReference type="AlphaFoldDB" id="A0A542XQF1"/>
<evidence type="ECO:0000313" key="2">
    <source>
        <dbReference type="EMBL" id="TQL37883.1"/>
    </source>
</evidence>
<protein>
    <submittedName>
        <fullName evidence="2">Uncharacterized protein</fullName>
    </submittedName>
</protein>
<organism evidence="2 3">
    <name type="scientific">Salinispora arenicola</name>
    <dbReference type="NCBI Taxonomy" id="168697"/>
    <lineage>
        <taxon>Bacteria</taxon>
        <taxon>Bacillati</taxon>
        <taxon>Actinomycetota</taxon>
        <taxon>Actinomycetes</taxon>
        <taxon>Micromonosporales</taxon>
        <taxon>Micromonosporaceae</taxon>
        <taxon>Salinispora</taxon>
    </lineage>
</organism>
<dbReference type="Proteomes" id="UP000315983">
    <property type="component" value="Unassembled WGS sequence"/>
</dbReference>
<evidence type="ECO:0000256" key="1">
    <source>
        <dbReference type="SAM" id="MobiDB-lite"/>
    </source>
</evidence>
<reference evidence="2 3" key="1">
    <citation type="submission" date="2019-06" db="EMBL/GenBank/DDBJ databases">
        <title>Sequencing the genomes of 1000 actinobacteria strains.</title>
        <authorList>
            <person name="Klenk H.-P."/>
        </authorList>
    </citation>
    <scope>NUCLEOTIDE SEQUENCE [LARGE SCALE GENOMIC DNA]</scope>
    <source>
        <strain evidence="2 3">DSM 44819</strain>
    </source>
</reference>
<accession>A0A542XQF1</accession>
<name>A0A542XQF1_SALAC</name>
<evidence type="ECO:0000313" key="3">
    <source>
        <dbReference type="Proteomes" id="UP000315983"/>
    </source>
</evidence>
<comment type="caution">
    <text evidence="2">The sequence shown here is derived from an EMBL/GenBank/DDBJ whole genome shotgun (WGS) entry which is preliminary data.</text>
</comment>
<sequence>MGSGSLASAAGASSESDSPPSLVEDFTHPGADQILADHGLRVYKGDGNIWFSSSRLYESPEGRCPVGEIQVEKALDVLPYGVYFCFQTRGAEGYLTLEVPATFGIRGGGVSLKATADLGADGEQTFEIQPNEYVGIEPGHQGEKPEAILVELRLTSGVS</sequence>
<feature type="region of interest" description="Disordered" evidence="1">
    <location>
        <begin position="1"/>
        <end position="24"/>
    </location>
</feature>
<dbReference type="EMBL" id="VFOL01000001">
    <property type="protein sequence ID" value="TQL37883.1"/>
    <property type="molecule type" value="Genomic_DNA"/>
</dbReference>
<gene>
    <name evidence="2" type="ORF">FB564_3054</name>
</gene>
<proteinExistence type="predicted"/>